<protein>
    <submittedName>
        <fullName evidence="2">Uncharacterized protein</fullName>
    </submittedName>
</protein>
<reference evidence="2 3" key="1">
    <citation type="submission" date="2016-09" db="EMBL/GenBank/DDBJ databases">
        <title>Complete genome sequence of Actinomyces hongkongensis HKU8.</title>
        <authorList>
            <person name="Gao Y.-X."/>
            <person name="Zhou Y.-Y."/>
            <person name="Xie Y."/>
            <person name="Wang M."/>
            <person name="Wang S.-J."/>
            <person name="Shen S.-G."/>
        </authorList>
    </citation>
    <scope>NUCLEOTIDE SEQUENCE [LARGE SCALE GENOMIC DNA]</scope>
    <source>
        <strain evidence="2 3">HKU8</strain>
    </source>
</reference>
<sequence length="83" mass="8309">MIEYDNGPGTRTRRHWVSAAIGITAMGVFALLSLALLLGVLFGPGSVKSLADKAFPWSLVALGVAGVAMLVANARSGAGGGPG</sequence>
<dbReference type="KEGG" id="phon:BH719_04285"/>
<evidence type="ECO:0000313" key="2">
    <source>
        <dbReference type="EMBL" id="AOS47171.1"/>
    </source>
</evidence>
<evidence type="ECO:0000256" key="1">
    <source>
        <dbReference type="SAM" id="Phobius"/>
    </source>
</evidence>
<dbReference type="Proteomes" id="UP000095214">
    <property type="component" value="Chromosome"/>
</dbReference>
<keyword evidence="3" id="KW-1185">Reference proteome</keyword>
<name>A0A1D8B206_9ACTO</name>
<keyword evidence="1" id="KW-0812">Transmembrane</keyword>
<gene>
    <name evidence="2" type="ORF">BH719_04285</name>
</gene>
<dbReference type="RefSeq" id="WP_009743535.1">
    <property type="nucleotide sequence ID" value="NZ_CP017298.1"/>
</dbReference>
<proteinExistence type="predicted"/>
<dbReference type="STRING" id="178339.BH719_04285"/>
<keyword evidence="1" id="KW-0472">Membrane</keyword>
<evidence type="ECO:0000313" key="3">
    <source>
        <dbReference type="Proteomes" id="UP000095214"/>
    </source>
</evidence>
<accession>A0A1D8B206</accession>
<keyword evidence="1" id="KW-1133">Transmembrane helix</keyword>
<feature type="transmembrane region" description="Helical" evidence="1">
    <location>
        <begin position="16"/>
        <end position="42"/>
    </location>
</feature>
<feature type="non-terminal residue" evidence="2">
    <location>
        <position position="83"/>
    </location>
</feature>
<feature type="transmembrane region" description="Helical" evidence="1">
    <location>
        <begin position="54"/>
        <end position="72"/>
    </location>
</feature>
<organism evidence="2 3">
    <name type="scientific">Pauljensenia hongkongensis</name>
    <dbReference type="NCBI Taxonomy" id="178339"/>
    <lineage>
        <taxon>Bacteria</taxon>
        <taxon>Bacillati</taxon>
        <taxon>Actinomycetota</taxon>
        <taxon>Actinomycetes</taxon>
        <taxon>Actinomycetales</taxon>
        <taxon>Actinomycetaceae</taxon>
        <taxon>Pauljensenia</taxon>
    </lineage>
</organism>
<dbReference type="AlphaFoldDB" id="A0A1D8B206"/>
<dbReference type="EMBL" id="CP017298">
    <property type="protein sequence ID" value="AOS47171.1"/>
    <property type="molecule type" value="Genomic_DNA"/>
</dbReference>